<keyword evidence="3" id="KW-1185">Reference proteome</keyword>
<reference evidence="2 3" key="1">
    <citation type="submission" date="2016-10" db="EMBL/GenBank/DDBJ databases">
        <authorList>
            <person name="de Groot N.N."/>
        </authorList>
    </citation>
    <scope>NUCLEOTIDE SEQUENCE [LARGE SCALE GENOMIC DNA]</scope>
    <source>
        <strain evidence="2 3">DSM 17890</strain>
    </source>
</reference>
<evidence type="ECO:0000313" key="3">
    <source>
        <dbReference type="Proteomes" id="UP000199118"/>
    </source>
</evidence>
<protein>
    <submittedName>
        <fullName evidence="2">Uncharacterized protein</fullName>
    </submittedName>
</protein>
<name>A0A1H2S5Q5_9RHOB</name>
<dbReference type="AlphaFoldDB" id="A0A1H2S5Q5"/>
<accession>A0A1H2S5Q5</accession>
<organism evidence="2 3">
    <name type="scientific">Albimonas donghaensis</name>
    <dbReference type="NCBI Taxonomy" id="356660"/>
    <lineage>
        <taxon>Bacteria</taxon>
        <taxon>Pseudomonadati</taxon>
        <taxon>Pseudomonadota</taxon>
        <taxon>Alphaproteobacteria</taxon>
        <taxon>Rhodobacterales</taxon>
        <taxon>Paracoccaceae</taxon>
        <taxon>Albimonas</taxon>
    </lineage>
</organism>
<dbReference type="STRING" id="356660.SAMN05444336_101556"/>
<feature type="region of interest" description="Disordered" evidence="1">
    <location>
        <begin position="1"/>
        <end position="48"/>
    </location>
</feature>
<sequence length="48" mass="5100">MITNDKQFETLGVSAAPIERTGPTARLRSAGSEPFAHDPFAHDIGSTT</sequence>
<dbReference type="EMBL" id="FNMZ01000001">
    <property type="protein sequence ID" value="SDW26973.1"/>
    <property type="molecule type" value="Genomic_DNA"/>
</dbReference>
<proteinExistence type="predicted"/>
<evidence type="ECO:0000256" key="1">
    <source>
        <dbReference type="SAM" id="MobiDB-lite"/>
    </source>
</evidence>
<gene>
    <name evidence="2" type="ORF">SAMN05444336_101556</name>
</gene>
<dbReference type="Proteomes" id="UP000199118">
    <property type="component" value="Unassembled WGS sequence"/>
</dbReference>
<evidence type="ECO:0000313" key="2">
    <source>
        <dbReference type="EMBL" id="SDW26973.1"/>
    </source>
</evidence>